<evidence type="ECO:0000256" key="9">
    <source>
        <dbReference type="ARBA" id="ARBA00024343"/>
    </source>
</evidence>
<evidence type="ECO:0000256" key="5">
    <source>
        <dbReference type="ARBA" id="ARBA00023125"/>
    </source>
</evidence>
<feature type="domain" description="AP2/ERF" evidence="11">
    <location>
        <begin position="172"/>
        <end position="229"/>
    </location>
</feature>
<gene>
    <name evidence="12" type="ORF">SASPL_113906</name>
</gene>
<dbReference type="OrthoDB" id="771648at2759"/>
<dbReference type="GO" id="GO:0006952">
    <property type="term" value="P:defense response"/>
    <property type="evidence" value="ECO:0007669"/>
    <property type="project" value="UniProtKB-KW"/>
</dbReference>
<keyword evidence="5" id="KW-0238">DNA-binding</keyword>
<comment type="subcellular location">
    <subcellularLocation>
        <location evidence="1">Nucleus</location>
    </subcellularLocation>
</comment>
<evidence type="ECO:0000256" key="4">
    <source>
        <dbReference type="ARBA" id="ARBA00023015"/>
    </source>
</evidence>
<evidence type="ECO:0000256" key="7">
    <source>
        <dbReference type="ARBA" id="ARBA00023163"/>
    </source>
</evidence>
<dbReference type="InterPro" id="IPR001471">
    <property type="entry name" value="AP2/ERF_dom"/>
</dbReference>
<dbReference type="PANTHER" id="PTHR31657">
    <property type="entry name" value="ETHYLENE-RESPONSIVE TRANSCRIPTION FACTOR ERF061"/>
    <property type="match status" value="1"/>
</dbReference>
<dbReference type="PANTHER" id="PTHR31657:SF19">
    <property type="entry name" value="ETHYLENE-RESPONSIVE TRANSCRIPTION FACTOR ERF053"/>
    <property type="match status" value="1"/>
</dbReference>
<keyword evidence="2" id="KW-0936">Ethylene signaling pathway</keyword>
<protein>
    <recommendedName>
        <fullName evidence="11">AP2/ERF domain-containing protein</fullName>
    </recommendedName>
</protein>
<evidence type="ECO:0000256" key="1">
    <source>
        <dbReference type="ARBA" id="ARBA00004123"/>
    </source>
</evidence>
<reference evidence="12" key="2">
    <citation type="submission" date="2020-08" db="EMBL/GenBank/DDBJ databases">
        <title>Plant Genome Project.</title>
        <authorList>
            <person name="Zhang R.-G."/>
        </authorList>
    </citation>
    <scope>NUCLEOTIDE SEQUENCE</scope>
    <source>
        <strain evidence="12">Huo1</strain>
        <tissue evidence="12">Leaf</tissue>
    </source>
</reference>
<feature type="compositionally biased region" description="Low complexity" evidence="10">
    <location>
        <begin position="324"/>
        <end position="333"/>
    </location>
</feature>
<evidence type="ECO:0000256" key="2">
    <source>
        <dbReference type="ARBA" id="ARBA00022745"/>
    </source>
</evidence>
<dbReference type="Pfam" id="PF00847">
    <property type="entry name" value="AP2"/>
    <property type="match status" value="1"/>
</dbReference>
<dbReference type="SUPFAM" id="SSF54171">
    <property type="entry name" value="DNA-binding domain"/>
    <property type="match status" value="1"/>
</dbReference>
<dbReference type="InterPro" id="IPR036955">
    <property type="entry name" value="AP2/ERF_dom_sf"/>
</dbReference>
<comment type="caution">
    <text evidence="12">The sequence shown here is derived from an EMBL/GenBank/DDBJ whole genome shotgun (WGS) entry which is preliminary data.</text>
</comment>
<evidence type="ECO:0000313" key="13">
    <source>
        <dbReference type="Proteomes" id="UP000298416"/>
    </source>
</evidence>
<evidence type="ECO:0000256" key="6">
    <source>
        <dbReference type="ARBA" id="ARBA00023159"/>
    </source>
</evidence>
<feature type="region of interest" description="Disordered" evidence="10">
    <location>
        <begin position="40"/>
        <end position="89"/>
    </location>
</feature>
<dbReference type="SMART" id="SM00380">
    <property type="entry name" value="AP2"/>
    <property type="match status" value="1"/>
</dbReference>
<dbReference type="GO" id="GO:0003700">
    <property type="term" value="F:DNA-binding transcription factor activity"/>
    <property type="evidence" value="ECO:0007669"/>
    <property type="project" value="InterPro"/>
</dbReference>
<keyword evidence="8" id="KW-0539">Nucleus</keyword>
<accession>A0A8X9A074</accession>
<dbReference type="GO" id="GO:0005634">
    <property type="term" value="C:nucleus"/>
    <property type="evidence" value="ECO:0007669"/>
    <property type="project" value="UniProtKB-SubCell"/>
</dbReference>
<keyword evidence="3" id="KW-0611">Plant defense</keyword>
<evidence type="ECO:0000256" key="3">
    <source>
        <dbReference type="ARBA" id="ARBA00022821"/>
    </source>
</evidence>
<dbReference type="GO" id="GO:0000976">
    <property type="term" value="F:transcription cis-regulatory region binding"/>
    <property type="evidence" value="ECO:0007669"/>
    <property type="project" value="UniProtKB-ARBA"/>
</dbReference>
<reference evidence="12" key="1">
    <citation type="submission" date="2018-01" db="EMBL/GenBank/DDBJ databases">
        <authorList>
            <person name="Mao J.F."/>
        </authorList>
    </citation>
    <scope>NUCLEOTIDE SEQUENCE</scope>
    <source>
        <strain evidence="12">Huo1</strain>
        <tissue evidence="12">Leaf</tissue>
    </source>
</reference>
<evidence type="ECO:0000259" key="11">
    <source>
        <dbReference type="PROSITE" id="PS51032"/>
    </source>
</evidence>
<evidence type="ECO:0000256" key="10">
    <source>
        <dbReference type="SAM" id="MobiDB-lite"/>
    </source>
</evidence>
<dbReference type="PRINTS" id="PR00367">
    <property type="entry name" value="ETHRSPELEMNT"/>
</dbReference>
<dbReference type="GO" id="GO:0009873">
    <property type="term" value="P:ethylene-activated signaling pathway"/>
    <property type="evidence" value="ECO:0007669"/>
    <property type="project" value="UniProtKB-KW"/>
</dbReference>
<dbReference type="InterPro" id="IPR016177">
    <property type="entry name" value="DNA-bd_dom_sf"/>
</dbReference>
<sequence length="372" mass="41396">MDSCKGKSKKMIGMDWERDEAQNLEGQIYCPAFDQASFSNRPFKKVRSPDRRHNSSSSASPPLLPPMTSPPPYFPFSLENQPPPETTPLFRPQQQQMISFTPHHHQQNTAFPLYFAGEAASMQQQQQMLLQYWSDSLNLSPRGHMIMMSRLGQHGSTALFRPPGMPLSATKLYRGVRQRHWGKWVAEIRLPRNRTRLWLGTFGTAEEAALAYDREAFKLRGENARLNFPDLFIGKAAAPQPIATDDSSSSIAPPSLTVPAAAALAVTNEEEEPPPSAEEAEDGDNAGSASHSSELVWGGMAEKEWFESIPAGWGPGSAVWDNLDSNNNLMLPPNLVPFEKQDSENHCDAHKQDNRDSSSSTSSSAVRPFFWK</sequence>
<dbReference type="Gene3D" id="3.30.730.10">
    <property type="entry name" value="AP2/ERF domain"/>
    <property type="match status" value="1"/>
</dbReference>
<dbReference type="PROSITE" id="PS51032">
    <property type="entry name" value="AP2_ERF"/>
    <property type="match status" value="1"/>
</dbReference>
<dbReference type="AlphaFoldDB" id="A0A8X9A074"/>
<dbReference type="InterPro" id="IPR051758">
    <property type="entry name" value="ERF/AP2-like"/>
</dbReference>
<proteinExistence type="inferred from homology"/>
<dbReference type="EMBL" id="PNBA02000005">
    <property type="protein sequence ID" value="KAG6423508.1"/>
    <property type="molecule type" value="Genomic_DNA"/>
</dbReference>
<keyword evidence="13" id="KW-1185">Reference proteome</keyword>
<evidence type="ECO:0000256" key="8">
    <source>
        <dbReference type="ARBA" id="ARBA00023242"/>
    </source>
</evidence>
<evidence type="ECO:0000313" key="12">
    <source>
        <dbReference type="EMBL" id="KAG6423508.1"/>
    </source>
</evidence>
<keyword evidence="7" id="KW-0804">Transcription</keyword>
<keyword evidence="6" id="KW-0010">Activator</keyword>
<dbReference type="FunFam" id="3.30.730.10:FF:000001">
    <property type="entry name" value="Ethylene-responsive transcription factor 2"/>
    <property type="match status" value="1"/>
</dbReference>
<feature type="compositionally biased region" description="Basic and acidic residues" evidence="10">
    <location>
        <begin position="339"/>
        <end position="356"/>
    </location>
</feature>
<dbReference type="CDD" id="cd00018">
    <property type="entry name" value="AP2"/>
    <property type="match status" value="1"/>
</dbReference>
<dbReference type="Proteomes" id="UP000298416">
    <property type="component" value="Unassembled WGS sequence"/>
</dbReference>
<feature type="compositionally biased region" description="Acidic residues" evidence="10">
    <location>
        <begin position="268"/>
        <end position="284"/>
    </location>
</feature>
<feature type="region of interest" description="Disordered" evidence="10">
    <location>
        <begin position="324"/>
        <end position="372"/>
    </location>
</feature>
<organism evidence="12">
    <name type="scientific">Salvia splendens</name>
    <name type="common">Scarlet sage</name>
    <dbReference type="NCBI Taxonomy" id="180675"/>
    <lineage>
        <taxon>Eukaryota</taxon>
        <taxon>Viridiplantae</taxon>
        <taxon>Streptophyta</taxon>
        <taxon>Embryophyta</taxon>
        <taxon>Tracheophyta</taxon>
        <taxon>Spermatophyta</taxon>
        <taxon>Magnoliopsida</taxon>
        <taxon>eudicotyledons</taxon>
        <taxon>Gunneridae</taxon>
        <taxon>Pentapetalae</taxon>
        <taxon>asterids</taxon>
        <taxon>lamiids</taxon>
        <taxon>Lamiales</taxon>
        <taxon>Lamiaceae</taxon>
        <taxon>Nepetoideae</taxon>
        <taxon>Mentheae</taxon>
        <taxon>Salviinae</taxon>
        <taxon>Salvia</taxon>
        <taxon>Salvia subgen. Calosphace</taxon>
        <taxon>core Calosphace</taxon>
    </lineage>
</organism>
<name>A0A8X9A074_SALSN</name>
<keyword evidence="4" id="KW-0805">Transcription regulation</keyword>
<feature type="region of interest" description="Disordered" evidence="10">
    <location>
        <begin position="266"/>
        <end position="293"/>
    </location>
</feature>
<feature type="compositionally biased region" description="Pro residues" evidence="10">
    <location>
        <begin position="62"/>
        <end position="74"/>
    </location>
</feature>
<comment type="similarity">
    <text evidence="9">Belongs to the AP2/ERF transcription factor family. ERF subfamily.</text>
</comment>